<keyword evidence="3 4" id="KW-0520">NAD</keyword>
<name>A0A066X0D5_9FLAO</name>
<comment type="similarity">
    <text evidence="1 3 4">Belongs to the complex I 30 kDa subunit family.</text>
</comment>
<dbReference type="HAMAP" id="MF_01357">
    <property type="entry name" value="NDH1_NuoC"/>
    <property type="match status" value="1"/>
</dbReference>
<comment type="function">
    <text evidence="3">NDH-1 shuttles electrons from NADH, via FMN and iron-sulfur (Fe-S) centers, to quinones in the respiratory chain. The immediate electron acceptor for the enzyme in this species is believed to be a menaquinone. Couples the redox reaction to proton translocation (for every two electrons transferred, four hydrogen ions are translocated across the cytoplasmic membrane), and thus conserves the redox energy in a proton gradient.</text>
</comment>
<dbReference type="Pfam" id="PF00329">
    <property type="entry name" value="Complex1_30kDa"/>
    <property type="match status" value="1"/>
</dbReference>
<dbReference type="PROSITE" id="PS00542">
    <property type="entry name" value="COMPLEX1_30K"/>
    <property type="match status" value="1"/>
</dbReference>
<evidence type="ECO:0000256" key="1">
    <source>
        <dbReference type="ARBA" id="ARBA00007569"/>
    </source>
</evidence>
<dbReference type="InterPro" id="IPR010218">
    <property type="entry name" value="NADH_DH_suC"/>
</dbReference>
<keyword evidence="2 3" id="KW-0813">Transport</keyword>
<keyword evidence="3" id="KW-0472">Membrane</keyword>
<comment type="caution">
    <text evidence="7">The sequence shown here is derived from an EMBL/GenBank/DDBJ whole genome shotgun (WGS) entry which is preliminary data.</text>
</comment>
<dbReference type="EC" id="7.1.1.-" evidence="3"/>
<dbReference type="RefSeq" id="WP_035656732.1">
    <property type="nucleotide sequence ID" value="NZ_JNCA01000001.1"/>
</dbReference>
<dbReference type="PATRIC" id="fig|1492738.3.peg.147"/>
<evidence type="ECO:0000256" key="5">
    <source>
        <dbReference type="RuleBase" id="RU003582"/>
    </source>
</evidence>
<evidence type="ECO:0000256" key="2">
    <source>
        <dbReference type="ARBA" id="ARBA00022448"/>
    </source>
</evidence>
<keyword evidence="3 5" id="KW-0874">Quinone</keyword>
<dbReference type="InterPro" id="IPR020396">
    <property type="entry name" value="NADH_UbQ_OxRdtase_CS"/>
</dbReference>
<dbReference type="STRING" id="1492738.FEM21_01520"/>
<dbReference type="InterPro" id="IPR037232">
    <property type="entry name" value="NADH_quin_OxRdtase_su_C/D-like"/>
</dbReference>
<dbReference type="GO" id="GO:0050136">
    <property type="term" value="F:NADH dehydrogenase (quinone) (non-electrogenic) activity"/>
    <property type="evidence" value="ECO:0007669"/>
    <property type="project" value="UniProtKB-UniRule"/>
</dbReference>
<dbReference type="OrthoDB" id="9803286at2"/>
<dbReference type="InterPro" id="IPR001268">
    <property type="entry name" value="NADH_UbQ_OxRdtase_30kDa_su"/>
</dbReference>
<evidence type="ECO:0000313" key="8">
    <source>
        <dbReference type="Proteomes" id="UP000027064"/>
    </source>
</evidence>
<evidence type="ECO:0000313" key="7">
    <source>
        <dbReference type="EMBL" id="KDN56649.1"/>
    </source>
</evidence>
<dbReference type="GO" id="GO:0008137">
    <property type="term" value="F:NADH dehydrogenase (ubiquinone) activity"/>
    <property type="evidence" value="ECO:0007669"/>
    <property type="project" value="InterPro"/>
</dbReference>
<comment type="catalytic activity">
    <reaction evidence="3 5">
        <text>a quinone + NADH + 5 H(+)(in) = a quinol + NAD(+) + 4 H(+)(out)</text>
        <dbReference type="Rhea" id="RHEA:57888"/>
        <dbReference type="ChEBI" id="CHEBI:15378"/>
        <dbReference type="ChEBI" id="CHEBI:24646"/>
        <dbReference type="ChEBI" id="CHEBI:57540"/>
        <dbReference type="ChEBI" id="CHEBI:57945"/>
        <dbReference type="ChEBI" id="CHEBI:132124"/>
    </reaction>
</comment>
<protein>
    <recommendedName>
        <fullName evidence="3">NADH-quinone oxidoreductase subunit C</fullName>
        <ecNumber evidence="3">7.1.1.-</ecNumber>
    </recommendedName>
    <alternativeName>
        <fullName evidence="3">NADH dehydrogenase I subunit C</fullName>
    </alternativeName>
    <alternativeName>
        <fullName evidence="3">NDH-1 subunit C</fullName>
    </alternativeName>
</protein>
<gene>
    <name evidence="3" type="primary">nuoC</name>
    <name evidence="7" type="ORF">FEM21_01520</name>
</gene>
<evidence type="ECO:0000259" key="6">
    <source>
        <dbReference type="Pfam" id="PF00329"/>
    </source>
</evidence>
<dbReference type="AlphaFoldDB" id="A0A066X0D5"/>
<feature type="domain" description="NADH:ubiquinone oxidoreductase 30kDa subunit" evidence="6">
    <location>
        <begin position="33"/>
        <end position="154"/>
    </location>
</feature>
<dbReference type="eggNOG" id="COG0852">
    <property type="taxonomic scope" value="Bacteria"/>
</dbReference>
<proteinExistence type="inferred from homology"/>
<dbReference type="EMBL" id="JNCA01000001">
    <property type="protein sequence ID" value="KDN56649.1"/>
    <property type="molecule type" value="Genomic_DNA"/>
</dbReference>
<dbReference type="SUPFAM" id="SSF143243">
    <property type="entry name" value="Nqo5-like"/>
    <property type="match status" value="1"/>
</dbReference>
<sequence>MALENTAIQEKLVSTFGDDVFNFQQERDIFSLEINANNNTAIILFLKNDPELRFHFLTDLCGIHYPENPADRQFAVIYHMHNWYENKRIRIKAFLNGENPEIKTLSTIFLTSNWMERETYDFFGINFIGHPQLKRILNMDEMISFPMRKEFPMEDGGRTDKDDRFFGRTVDNC</sequence>
<dbReference type="GO" id="GO:0048038">
    <property type="term" value="F:quinone binding"/>
    <property type="evidence" value="ECO:0007669"/>
    <property type="project" value="UniProtKB-KW"/>
</dbReference>
<dbReference type="PANTHER" id="PTHR10884:SF14">
    <property type="entry name" value="NADH DEHYDROGENASE [UBIQUINONE] IRON-SULFUR PROTEIN 3, MITOCHONDRIAL"/>
    <property type="match status" value="1"/>
</dbReference>
<keyword evidence="3" id="KW-1003">Cell membrane</keyword>
<keyword evidence="3 4" id="KW-1278">Translocase</keyword>
<comment type="subunit">
    <text evidence="3">NDH-1 is composed of 14 different subunits. Subunits NuoB, C, D, E, F, and G constitute the peripheral sector of the complex.</text>
</comment>
<organism evidence="7 8">
    <name type="scientific">Flavobacterium seoulense</name>
    <dbReference type="NCBI Taxonomy" id="1492738"/>
    <lineage>
        <taxon>Bacteria</taxon>
        <taxon>Pseudomonadati</taxon>
        <taxon>Bacteroidota</taxon>
        <taxon>Flavobacteriia</taxon>
        <taxon>Flavobacteriales</taxon>
        <taxon>Flavobacteriaceae</taxon>
        <taxon>Flavobacterium</taxon>
    </lineage>
</organism>
<dbReference type="GO" id="GO:0005886">
    <property type="term" value="C:plasma membrane"/>
    <property type="evidence" value="ECO:0007669"/>
    <property type="project" value="UniProtKB-SubCell"/>
</dbReference>
<comment type="subcellular location">
    <subcellularLocation>
        <location evidence="3">Cell membrane</location>
        <topology evidence="3">Peripheral membrane protein</topology>
        <orientation evidence="3">Cytoplasmic side</orientation>
    </subcellularLocation>
</comment>
<dbReference type="PANTHER" id="PTHR10884">
    <property type="entry name" value="NADH DEHYDROGENASE UBIQUINONE IRON-SULFUR PROTEIN 3"/>
    <property type="match status" value="1"/>
</dbReference>
<evidence type="ECO:0000256" key="4">
    <source>
        <dbReference type="RuleBase" id="RU003456"/>
    </source>
</evidence>
<dbReference type="Proteomes" id="UP000027064">
    <property type="component" value="Unassembled WGS sequence"/>
</dbReference>
<keyword evidence="8" id="KW-1185">Reference proteome</keyword>
<evidence type="ECO:0000256" key="3">
    <source>
        <dbReference type="HAMAP-Rule" id="MF_01357"/>
    </source>
</evidence>
<reference evidence="7 8" key="1">
    <citation type="submission" date="2014-05" db="EMBL/GenBank/DDBJ databases">
        <title>Genome Sequence of Flavobacterium sp. EM1321.</title>
        <authorList>
            <person name="Shin S.-K."/>
            <person name="Yi H."/>
        </authorList>
    </citation>
    <scope>NUCLEOTIDE SEQUENCE [LARGE SCALE GENOMIC DNA]</scope>
    <source>
        <strain evidence="7 8">EM1321</strain>
    </source>
</reference>
<accession>A0A066X0D5</accession>
<dbReference type="Gene3D" id="3.30.460.80">
    <property type="entry name" value="NADH:ubiquinone oxidoreductase, 30kDa subunit"/>
    <property type="match status" value="1"/>
</dbReference>